<dbReference type="PANTHER" id="PTHR11017">
    <property type="entry name" value="LEUCINE-RICH REPEAT-CONTAINING PROTEIN"/>
    <property type="match status" value="1"/>
</dbReference>
<dbReference type="InterPro" id="IPR045344">
    <property type="entry name" value="C-JID"/>
</dbReference>
<evidence type="ECO:0000256" key="2">
    <source>
        <dbReference type="ARBA" id="ARBA00022737"/>
    </source>
</evidence>
<dbReference type="PANTHER" id="PTHR11017:SF527">
    <property type="entry name" value="TMV RESISTANCE PROTEIN N-LIKE"/>
    <property type="match status" value="1"/>
</dbReference>
<dbReference type="Gene3D" id="3.80.10.10">
    <property type="entry name" value="Ribonuclease Inhibitor"/>
    <property type="match status" value="1"/>
</dbReference>
<organism evidence="5 6">
    <name type="scientific">Malus baccata</name>
    <name type="common">Siberian crab apple</name>
    <name type="synonym">Pyrus baccata</name>
    <dbReference type="NCBI Taxonomy" id="106549"/>
    <lineage>
        <taxon>Eukaryota</taxon>
        <taxon>Viridiplantae</taxon>
        <taxon>Streptophyta</taxon>
        <taxon>Embryophyta</taxon>
        <taxon>Tracheophyta</taxon>
        <taxon>Spermatophyta</taxon>
        <taxon>Magnoliopsida</taxon>
        <taxon>eudicotyledons</taxon>
        <taxon>Gunneridae</taxon>
        <taxon>Pentapetalae</taxon>
        <taxon>rosids</taxon>
        <taxon>fabids</taxon>
        <taxon>Rosales</taxon>
        <taxon>Rosaceae</taxon>
        <taxon>Amygdaloideae</taxon>
        <taxon>Maleae</taxon>
        <taxon>Malus</taxon>
    </lineage>
</organism>
<dbReference type="SUPFAM" id="SSF52058">
    <property type="entry name" value="L domain-like"/>
    <property type="match status" value="1"/>
</dbReference>
<evidence type="ECO:0000256" key="1">
    <source>
        <dbReference type="ARBA" id="ARBA00022614"/>
    </source>
</evidence>
<comment type="caution">
    <text evidence="5">The sequence shown here is derived from an EMBL/GenBank/DDBJ whole genome shotgun (WGS) entry which is preliminary data.</text>
</comment>
<name>A0A540NA59_MALBA</name>
<dbReference type="PROSITE" id="PS50104">
    <property type="entry name" value="TIR"/>
    <property type="match status" value="1"/>
</dbReference>
<feature type="domain" description="TIR" evidence="4">
    <location>
        <begin position="20"/>
        <end position="186"/>
    </location>
</feature>
<dbReference type="Pfam" id="PF01582">
    <property type="entry name" value="TIR"/>
    <property type="match status" value="1"/>
</dbReference>
<dbReference type="GO" id="GO:0006952">
    <property type="term" value="P:defense response"/>
    <property type="evidence" value="ECO:0007669"/>
    <property type="project" value="InterPro"/>
</dbReference>
<dbReference type="Pfam" id="PF00560">
    <property type="entry name" value="LRR_1"/>
    <property type="match status" value="2"/>
</dbReference>
<proteinExistence type="predicted"/>
<accession>A0A540NA59</accession>
<dbReference type="Proteomes" id="UP000315295">
    <property type="component" value="Unassembled WGS sequence"/>
</dbReference>
<reference evidence="5 6" key="1">
    <citation type="journal article" date="2019" name="G3 (Bethesda)">
        <title>Sequencing of a Wild Apple (Malus baccata) Genome Unravels the Differences Between Cultivated and Wild Apple Species Regarding Disease Resistance and Cold Tolerance.</title>
        <authorList>
            <person name="Chen X."/>
        </authorList>
    </citation>
    <scope>NUCLEOTIDE SEQUENCE [LARGE SCALE GENOMIC DNA]</scope>
    <source>
        <strain evidence="6">cv. Shandingzi</strain>
        <tissue evidence="5">Leaves</tissue>
    </source>
</reference>
<keyword evidence="3" id="KW-0520">NAD</keyword>
<evidence type="ECO:0000313" key="6">
    <source>
        <dbReference type="Proteomes" id="UP000315295"/>
    </source>
</evidence>
<protein>
    <recommendedName>
        <fullName evidence="4">TIR domain-containing protein</fullName>
    </recommendedName>
</protein>
<feature type="non-terminal residue" evidence="5">
    <location>
        <position position="1"/>
    </location>
</feature>
<evidence type="ECO:0000259" key="4">
    <source>
        <dbReference type="PROSITE" id="PS50104"/>
    </source>
</evidence>
<dbReference type="AlphaFoldDB" id="A0A540NA59"/>
<dbReference type="PROSITE" id="PS51450">
    <property type="entry name" value="LRR"/>
    <property type="match status" value="1"/>
</dbReference>
<dbReference type="SUPFAM" id="SSF52200">
    <property type="entry name" value="Toll/Interleukin receptor TIR domain"/>
    <property type="match status" value="1"/>
</dbReference>
<evidence type="ECO:0000313" key="5">
    <source>
        <dbReference type="EMBL" id="TQE07919.1"/>
    </source>
</evidence>
<dbReference type="GO" id="GO:0007165">
    <property type="term" value="P:signal transduction"/>
    <property type="evidence" value="ECO:0007669"/>
    <property type="project" value="InterPro"/>
</dbReference>
<keyword evidence="6" id="KW-1185">Reference proteome</keyword>
<dbReference type="InterPro" id="IPR035897">
    <property type="entry name" value="Toll_tir_struct_dom_sf"/>
</dbReference>
<dbReference type="InterPro" id="IPR032675">
    <property type="entry name" value="LRR_dom_sf"/>
</dbReference>
<dbReference type="EMBL" id="VIEB01000078">
    <property type="protein sequence ID" value="TQE07919.1"/>
    <property type="molecule type" value="Genomic_DNA"/>
</dbReference>
<dbReference type="Gene3D" id="3.40.50.10140">
    <property type="entry name" value="Toll/interleukin-1 receptor homology (TIR) domain"/>
    <property type="match status" value="1"/>
</dbReference>
<dbReference type="SMART" id="SM00369">
    <property type="entry name" value="LRR_TYP"/>
    <property type="match status" value="3"/>
</dbReference>
<keyword evidence="2" id="KW-0677">Repeat</keyword>
<dbReference type="InterPro" id="IPR044974">
    <property type="entry name" value="Disease_R_plants"/>
</dbReference>
<dbReference type="SMART" id="SM00255">
    <property type="entry name" value="TIR"/>
    <property type="match status" value="1"/>
</dbReference>
<dbReference type="InterPro" id="IPR000157">
    <property type="entry name" value="TIR_dom"/>
</dbReference>
<keyword evidence="1" id="KW-0433">Leucine-rich repeat</keyword>
<dbReference type="FunFam" id="3.40.50.10140:FF:000007">
    <property type="entry name" value="Disease resistance protein (TIR-NBS-LRR class)"/>
    <property type="match status" value="1"/>
</dbReference>
<dbReference type="Pfam" id="PF20160">
    <property type="entry name" value="C-JID"/>
    <property type="match status" value="2"/>
</dbReference>
<gene>
    <name evidence="5" type="ORF">C1H46_006452</name>
</gene>
<dbReference type="InterPro" id="IPR003591">
    <property type="entry name" value="Leu-rich_rpt_typical-subtyp"/>
</dbReference>
<sequence length="898" mass="101419">AMTTQNDIPSSSFSSLTSRWTYDVFLSFRGEDTRRNFTDHLYAALNRKGIFTFRDDEELERGKAISPTVLKGIEESRFVLVILSRNYANSAWCLDQLAKAVECMKVMGQTILPVFYDVDPSEVRKQTGYFGIAFSKHEEAFQENKEKLQRWRTALLQVANLSGWHLQDGNSFFFLHEGTIAVEGIFLNFPKEEEVFWNVDPFPKMPKLRLLRISNVKFSGCVKYLSNELQLLEWHGCPLSSFPSNFQSNNLVELIMHSSFIKELWRGNQYLTSLKSLNLSGCSELDEMPANLSSVECLERLDISGTAIRESSFILDMKNLQFLSLQGCKDLPPKSWHSLFNCWWWGKKVQAPVSLLLPTSFSGLTSLTKLNLSDCNLTEGEVPDDLGSLFSLEILNLSGNNFVSLPEGISQLCNLKCLNVSHCSKLQLLPKKLPLSVRQVNADDCIALIDFKSQFKIWTSNDTGITTISHLIPSQNQQLFPSSRNIKDLTSWTSTTIWGMKTTTVSCLKSSVEHPEWKAVDEFSVPAQGLDFTASPYQSVSTRTEIPEWYTDTATRESIAIPLSPDLDEDKKWIGVALCAVFSVKGDPAVSHIGSSSETSNYFYRCKFGTSEFIVEPLVFDTENSRNLVKSSSNVCAVFYVPCLGFRKMLNKSGAMWAAFETDNPSMKVQKCGIRLVYKQDVAGFIQKTMQDDHEGFRHQTPSQDNCNPIEVNKAIELEYGWFNLVDNILEWFPGIEIPKWFVHLNKGGSAQIQLPPNLFDDANWMGIAACSYASIHEHPTVILDTPDSEFSRALYCYLDTNLPNVRLHGLEHTNKALWLHACNFTWFTYAPRAKFSGSLNQCNLVRATFGSNSPGLGLHQCGLRLVFKEDVEDLVQTLTLCRLSAKCYHSEQARQGN</sequence>
<evidence type="ECO:0000256" key="3">
    <source>
        <dbReference type="ARBA" id="ARBA00023027"/>
    </source>
</evidence>
<dbReference type="InterPro" id="IPR001611">
    <property type="entry name" value="Leu-rich_rpt"/>
</dbReference>